<protein>
    <submittedName>
        <fullName evidence="1">Uncharacterized protein</fullName>
    </submittedName>
</protein>
<dbReference type="STRING" id="1305731.GCA_000934705_02506"/>
<name>A0A0P7ZC72_9GAMM</name>
<proteinExistence type="predicted"/>
<evidence type="ECO:0000313" key="1">
    <source>
        <dbReference type="EMBL" id="KPQ26585.1"/>
    </source>
</evidence>
<accession>A0A0P7ZC72</accession>
<organism evidence="1 2">
    <name type="scientific">Marinobacter excellens HL-55</name>
    <dbReference type="NCBI Taxonomy" id="1305731"/>
    <lineage>
        <taxon>Bacteria</taxon>
        <taxon>Pseudomonadati</taxon>
        <taxon>Pseudomonadota</taxon>
        <taxon>Gammaproteobacteria</taxon>
        <taxon>Pseudomonadales</taxon>
        <taxon>Marinobacteraceae</taxon>
        <taxon>Marinobacter</taxon>
    </lineage>
</organism>
<comment type="caution">
    <text evidence="1">The sequence shown here is derived from an EMBL/GenBank/DDBJ whole genome shotgun (WGS) entry which is preliminary data.</text>
</comment>
<reference evidence="1 2" key="1">
    <citation type="submission" date="2015-09" db="EMBL/GenBank/DDBJ databases">
        <title>Identification and resolution of microdiversity through metagenomic sequencing of parallel consortia.</title>
        <authorList>
            <person name="Nelson W.C."/>
            <person name="Romine M.F."/>
            <person name="Lindemann S.R."/>
        </authorList>
    </citation>
    <scope>NUCLEOTIDE SEQUENCE [LARGE SCALE GENOMIC DNA]</scope>
    <source>
        <strain evidence="1">HL-55</strain>
    </source>
</reference>
<gene>
    <name evidence="1" type="ORF">HLUCCX14_17725</name>
</gene>
<dbReference type="Proteomes" id="UP000050416">
    <property type="component" value="Unassembled WGS sequence"/>
</dbReference>
<dbReference type="AlphaFoldDB" id="A0A0P7ZC72"/>
<dbReference type="PATRIC" id="fig|1305731.5.peg.879"/>
<sequence>MNTPRRYTIESFTTGERRTVTAPDAWAALADQPGPCFTVVRRAGGQYAAVTDGGGAFPVAGEHIARTPEAAAASIRQHYAAITPAA</sequence>
<dbReference type="EMBL" id="LJZQ01000050">
    <property type="protein sequence ID" value="KPQ26585.1"/>
    <property type="molecule type" value="Genomic_DNA"/>
</dbReference>
<evidence type="ECO:0000313" key="2">
    <source>
        <dbReference type="Proteomes" id="UP000050416"/>
    </source>
</evidence>